<name>A0A427B5P1_ENSVE</name>
<accession>A0A427B5P1</accession>
<dbReference type="EMBL" id="AMZH03000431">
    <property type="protein sequence ID" value="RRT83792.1"/>
    <property type="molecule type" value="Genomic_DNA"/>
</dbReference>
<evidence type="ECO:0000313" key="2">
    <source>
        <dbReference type="Proteomes" id="UP000287651"/>
    </source>
</evidence>
<protein>
    <submittedName>
        <fullName evidence="1">Uncharacterized protein</fullName>
    </submittedName>
</protein>
<gene>
    <name evidence="1" type="ORF">B296_00003316</name>
</gene>
<dbReference type="Proteomes" id="UP000287651">
    <property type="component" value="Unassembled WGS sequence"/>
</dbReference>
<organism evidence="1 2">
    <name type="scientific">Ensete ventricosum</name>
    <name type="common">Abyssinian banana</name>
    <name type="synonym">Musa ensete</name>
    <dbReference type="NCBI Taxonomy" id="4639"/>
    <lineage>
        <taxon>Eukaryota</taxon>
        <taxon>Viridiplantae</taxon>
        <taxon>Streptophyta</taxon>
        <taxon>Embryophyta</taxon>
        <taxon>Tracheophyta</taxon>
        <taxon>Spermatophyta</taxon>
        <taxon>Magnoliopsida</taxon>
        <taxon>Liliopsida</taxon>
        <taxon>Zingiberales</taxon>
        <taxon>Musaceae</taxon>
        <taxon>Ensete</taxon>
    </lineage>
</organism>
<evidence type="ECO:0000313" key="1">
    <source>
        <dbReference type="EMBL" id="RRT83792.1"/>
    </source>
</evidence>
<reference evidence="1 2" key="1">
    <citation type="journal article" date="2014" name="Agronomy (Basel)">
        <title>A Draft Genome Sequence for Ensete ventricosum, the Drought-Tolerant Tree Against Hunger.</title>
        <authorList>
            <person name="Harrison J."/>
            <person name="Moore K.A."/>
            <person name="Paszkiewicz K."/>
            <person name="Jones T."/>
            <person name="Grant M."/>
            <person name="Ambacheew D."/>
            <person name="Muzemil S."/>
            <person name="Studholme D.J."/>
        </authorList>
    </citation>
    <scope>NUCLEOTIDE SEQUENCE [LARGE SCALE GENOMIC DNA]</scope>
</reference>
<sequence length="86" mass="9998">MTSKRMPRNSVFGRTSTSLKKRRAEAHLRTLAYQKAIARLYNHKGKLTPKQEGPYRVVYTIQDGTYVLVIMDGNVLPRTWHISTHR</sequence>
<dbReference type="AlphaFoldDB" id="A0A427B5P1"/>
<comment type="caution">
    <text evidence="1">The sequence shown here is derived from an EMBL/GenBank/DDBJ whole genome shotgun (WGS) entry which is preliminary data.</text>
</comment>
<proteinExistence type="predicted"/>